<feature type="domain" description="Essential protein Yae1 N-terminal" evidence="2">
    <location>
        <begin position="21"/>
        <end position="59"/>
    </location>
</feature>
<dbReference type="GeneID" id="5547412"/>
<protein>
    <recommendedName>
        <fullName evidence="2">Essential protein Yae1 N-terminal domain-containing protein</fullName>
    </recommendedName>
</protein>
<dbReference type="PANTHER" id="PTHR28532:SF1">
    <property type="entry name" value="ORAL CANCER OVEREXPRESSED 1"/>
    <property type="match status" value="1"/>
</dbReference>
<reference evidence="3 4" key="1">
    <citation type="journal article" date="2007" name="Proc. Natl. Acad. Sci. U.S.A.">
        <title>Independent sorting-out of thousands of duplicated gene pairs in two yeast species descended from a whole-genome duplication.</title>
        <authorList>
            <person name="Scannell D.R."/>
            <person name="Frank A.C."/>
            <person name="Conant G.C."/>
            <person name="Byrne K.P."/>
            <person name="Woolfit M."/>
            <person name="Wolfe K.H."/>
        </authorList>
    </citation>
    <scope>NUCLEOTIDE SEQUENCE [LARGE SCALE GENOMIC DNA]</scope>
    <source>
        <strain evidence="4">ATCC 22028 / DSM 70294 / BCRC 21397 / CBS 2163 / NBRC 10782 / NRRL Y-8283 / UCD 57-17</strain>
    </source>
</reference>
<dbReference type="InterPro" id="IPR052436">
    <property type="entry name" value="LTO1_adapter"/>
</dbReference>
<dbReference type="HOGENOM" id="CLU_136375_0_0_1"/>
<evidence type="ECO:0000313" key="4">
    <source>
        <dbReference type="Proteomes" id="UP000000267"/>
    </source>
</evidence>
<evidence type="ECO:0000256" key="1">
    <source>
        <dbReference type="ARBA" id="ARBA00038090"/>
    </source>
</evidence>
<dbReference type="Proteomes" id="UP000000267">
    <property type="component" value="Unassembled WGS sequence"/>
</dbReference>
<dbReference type="PhylomeDB" id="A7TF59"/>
<dbReference type="FunCoup" id="A7TF59">
    <property type="interactions" value="31"/>
</dbReference>
<comment type="similarity">
    <text evidence="1">Belongs to the LTO1 family.</text>
</comment>
<dbReference type="KEGG" id="vpo:Kpol_2000p51"/>
<dbReference type="EMBL" id="DS480382">
    <property type="protein sequence ID" value="EDO19084.1"/>
    <property type="molecule type" value="Genomic_DNA"/>
</dbReference>
<dbReference type="PANTHER" id="PTHR28532">
    <property type="entry name" value="GEO13458P1"/>
    <property type="match status" value="1"/>
</dbReference>
<gene>
    <name evidence="3" type="ORF">Kpol_2000p51</name>
</gene>
<sequence>MAATADMDELLNLEEQFYQEGYQEGQNENLKHNFIEGKQYGLQTGFQRFLLVGQIKGICKVLERSCQENNSLLKNINQVQELISTIKLDNSPKNVEQYESTMVKVKNKFRIILLSSQRQFKNSSQNALIFEKVENICKLLGGEIRGFVADSSGSSEVTTSDQMQDW</sequence>
<keyword evidence="4" id="KW-1185">Reference proteome</keyword>
<dbReference type="eggNOG" id="KOG4595">
    <property type="taxonomic scope" value="Eukaryota"/>
</dbReference>
<dbReference type="OrthoDB" id="48036at2759"/>
<dbReference type="RefSeq" id="XP_001646942.1">
    <property type="nucleotide sequence ID" value="XM_001646892.1"/>
</dbReference>
<accession>A7TF59</accession>
<dbReference type="OMA" id="VGFQRFV"/>
<dbReference type="InterPro" id="IPR019191">
    <property type="entry name" value="Essential_protein_Yae1_N"/>
</dbReference>
<dbReference type="AlphaFoldDB" id="A7TF59"/>
<evidence type="ECO:0000313" key="3">
    <source>
        <dbReference type="EMBL" id="EDO19084.1"/>
    </source>
</evidence>
<name>A7TF59_VANPO</name>
<organism evidence="4">
    <name type="scientific">Vanderwaltozyma polyspora (strain ATCC 22028 / DSM 70294 / BCRC 21397 / CBS 2163 / NBRC 10782 / NRRL Y-8283 / UCD 57-17)</name>
    <name type="common">Kluyveromyces polysporus</name>
    <dbReference type="NCBI Taxonomy" id="436907"/>
    <lineage>
        <taxon>Eukaryota</taxon>
        <taxon>Fungi</taxon>
        <taxon>Dikarya</taxon>
        <taxon>Ascomycota</taxon>
        <taxon>Saccharomycotina</taxon>
        <taxon>Saccharomycetes</taxon>
        <taxon>Saccharomycetales</taxon>
        <taxon>Saccharomycetaceae</taxon>
        <taxon>Vanderwaltozyma</taxon>
    </lineage>
</organism>
<dbReference type="Pfam" id="PF09811">
    <property type="entry name" value="Yae1_N"/>
    <property type="match status" value="1"/>
</dbReference>
<dbReference type="STRING" id="436907.A7TF59"/>
<proteinExistence type="inferred from homology"/>
<dbReference type="InParanoid" id="A7TF59"/>
<evidence type="ECO:0000259" key="2">
    <source>
        <dbReference type="Pfam" id="PF09811"/>
    </source>
</evidence>